<dbReference type="AlphaFoldDB" id="A0A2V5H2P5"/>
<evidence type="ECO:0000313" key="2">
    <source>
        <dbReference type="EMBL" id="PYI18208.1"/>
    </source>
</evidence>
<dbReference type="OMA" id="TEIWINI"/>
<name>A0A2V5H2P5_ASPV1</name>
<keyword evidence="3" id="KW-1185">Reference proteome</keyword>
<evidence type="ECO:0008006" key="4">
    <source>
        <dbReference type="Google" id="ProtNLM"/>
    </source>
</evidence>
<reference evidence="2 3" key="1">
    <citation type="submission" date="2018-02" db="EMBL/GenBank/DDBJ databases">
        <title>The genomes of Aspergillus section Nigri reveals drivers in fungal speciation.</title>
        <authorList>
            <consortium name="DOE Joint Genome Institute"/>
            <person name="Vesth T.C."/>
            <person name="Nybo J."/>
            <person name="Theobald S."/>
            <person name="Brandl J."/>
            <person name="Frisvad J.C."/>
            <person name="Nielsen K.F."/>
            <person name="Lyhne E.K."/>
            <person name="Kogle M.E."/>
            <person name="Kuo A."/>
            <person name="Riley R."/>
            <person name="Clum A."/>
            <person name="Nolan M."/>
            <person name="Lipzen A."/>
            <person name="Salamov A."/>
            <person name="Henrissat B."/>
            <person name="Wiebenga A."/>
            <person name="De vries R.P."/>
            <person name="Grigoriev I.V."/>
            <person name="Mortensen U.H."/>
            <person name="Andersen M.R."/>
            <person name="Baker S.E."/>
        </authorList>
    </citation>
    <scope>NUCLEOTIDE SEQUENCE [LARGE SCALE GENOMIC DNA]</scope>
    <source>
        <strain evidence="2 3">CBS 115571</strain>
    </source>
</reference>
<accession>A0A2V5H2P5</accession>
<proteinExistence type="predicted"/>
<feature type="region of interest" description="Disordered" evidence="1">
    <location>
        <begin position="537"/>
        <end position="558"/>
    </location>
</feature>
<gene>
    <name evidence="2" type="ORF">BO99DRAFT_474502</name>
</gene>
<protein>
    <recommendedName>
        <fullName evidence="4">F-box domain-containing protein</fullName>
    </recommendedName>
</protein>
<dbReference type="EMBL" id="KZ825147">
    <property type="protein sequence ID" value="PYI18208.1"/>
    <property type="molecule type" value="Genomic_DNA"/>
</dbReference>
<evidence type="ECO:0000256" key="1">
    <source>
        <dbReference type="SAM" id="MobiDB-lite"/>
    </source>
</evidence>
<evidence type="ECO:0000313" key="3">
    <source>
        <dbReference type="Proteomes" id="UP000249829"/>
    </source>
</evidence>
<sequence length="608" mass="67754">MDAEPPHPASSLPGNLPPEIWHHIVTFLFWSDRTALKALVQTSQALYPVAASALFRTLHLEVHGGLEHWPRSDSSCSLPVRCSPFIRAIVVTGSQPWDGGFDGVDALSDAHETMLYHLFAAARKLQRFYWWYEKYMPGVILRRLYEVAPSAEVHILSAQVALTQRMHMRRSSRGAPQLACLRSVAAEWYRGEYDQSPPRACGRASVHRPASFKEIIVRSPRLTHLSLMRRPTWRRGQRWADEAPGKEEDEQAAEVEERGLITLEDGDRLPATLAHLAFRGMRFGAAQSRRWATQLHWEGVRSLSLVEVDWVHLLPVLGGGGGQLRALVWLELGMPRLAERDLAGRRRRAGLLEAFLRALPRPLRSFIGVDLPADVVAVVAETHGAGLQHLRLRTSSGDATLALEQLHRLPEDFPNLRSLGFALSPSRYDTISLLIPLRRLPHLHHLELSFPALPSAHHSHHGLDNIATENDSLILDSTNIPTLFHRLEITDGPHLRSCHILHGDWNTLDHPPYHSSEHDAILVAERDRTGSIQVSRLPRWRRPPGPHAPHGTPTSSLSLVGRTLEVGGWPGMAGEKEAGLTTTAVAVDMGWGELDVELINGGVDGEQF</sequence>
<dbReference type="Proteomes" id="UP000249829">
    <property type="component" value="Unassembled WGS sequence"/>
</dbReference>
<organism evidence="2 3">
    <name type="scientific">Aspergillus violaceofuscus (strain CBS 115571)</name>
    <dbReference type="NCBI Taxonomy" id="1450538"/>
    <lineage>
        <taxon>Eukaryota</taxon>
        <taxon>Fungi</taxon>
        <taxon>Dikarya</taxon>
        <taxon>Ascomycota</taxon>
        <taxon>Pezizomycotina</taxon>
        <taxon>Eurotiomycetes</taxon>
        <taxon>Eurotiomycetidae</taxon>
        <taxon>Eurotiales</taxon>
        <taxon>Aspergillaceae</taxon>
        <taxon>Aspergillus</taxon>
    </lineage>
</organism>